<keyword evidence="3" id="KW-1185">Reference proteome</keyword>
<dbReference type="EMBL" id="CP046172">
    <property type="protein sequence ID" value="QIS12253.1"/>
    <property type="molecule type" value="Genomic_DNA"/>
</dbReference>
<evidence type="ECO:0000313" key="3">
    <source>
        <dbReference type="Proteomes" id="UP000503540"/>
    </source>
</evidence>
<accession>A0A6G9YH08</accession>
<reference evidence="2 3" key="1">
    <citation type="journal article" date="2019" name="ACS Chem. Biol.">
        <title>Identification and Mobilization of a Cryptic Antibiotic Biosynthesis Gene Locus from a Human-Pathogenic Nocardia Isolate.</title>
        <authorList>
            <person name="Herisse M."/>
            <person name="Ishida K."/>
            <person name="Porter J.L."/>
            <person name="Howden B."/>
            <person name="Hertweck C."/>
            <person name="Stinear T.P."/>
            <person name="Pidot S.J."/>
        </authorList>
    </citation>
    <scope>NUCLEOTIDE SEQUENCE [LARGE SCALE GENOMIC DNA]</scope>
    <source>
        <strain evidence="2 3">AUSMDU00012717</strain>
    </source>
</reference>
<sequence>MYAQPFTFETGEPAAIITRVTDTEWHAAVDGRVVGSADVARRPDGRRFVSVDAWHATVFDQLATAVRAELPRPLYTVVDEVESDLIAGWRRAGFAPSRREWEYSVPTDPAITGLDATAPPPGVTITAAADHPLRALDRAIRDEVEATVGWHSMPAEVLPRRDGDTVVDPSKYAVAVRSGRYIGLIRVVRAIRQPRIGLIAVLAAEQRTGVARALLAHALGALHRDGRGPAYAEVNESNTAATALFDSIGARRVGSNLELVLR</sequence>
<dbReference type="Pfam" id="PF13673">
    <property type="entry name" value="Acetyltransf_10"/>
    <property type="match status" value="1"/>
</dbReference>
<dbReference type="Gene3D" id="3.40.630.30">
    <property type="match status" value="1"/>
</dbReference>
<name>A0A6G9YH08_9NOCA</name>
<protein>
    <submittedName>
        <fullName evidence="2">GNAT family N-acetyltransferase</fullName>
    </submittedName>
</protein>
<dbReference type="GO" id="GO:0016747">
    <property type="term" value="F:acyltransferase activity, transferring groups other than amino-acyl groups"/>
    <property type="evidence" value="ECO:0007669"/>
    <property type="project" value="InterPro"/>
</dbReference>
<dbReference type="Proteomes" id="UP000503540">
    <property type="component" value="Chromosome"/>
</dbReference>
<evidence type="ECO:0000259" key="1">
    <source>
        <dbReference type="PROSITE" id="PS51186"/>
    </source>
</evidence>
<dbReference type="InterPro" id="IPR000182">
    <property type="entry name" value="GNAT_dom"/>
</dbReference>
<dbReference type="KEGG" id="nah:F5544_21955"/>
<organism evidence="2 3">
    <name type="scientific">Nocardia arthritidis</name>
    <dbReference type="NCBI Taxonomy" id="228602"/>
    <lineage>
        <taxon>Bacteria</taxon>
        <taxon>Bacillati</taxon>
        <taxon>Actinomycetota</taxon>
        <taxon>Actinomycetes</taxon>
        <taxon>Mycobacteriales</taxon>
        <taxon>Nocardiaceae</taxon>
        <taxon>Nocardia</taxon>
    </lineage>
</organism>
<dbReference type="PROSITE" id="PS51186">
    <property type="entry name" value="GNAT"/>
    <property type="match status" value="1"/>
</dbReference>
<evidence type="ECO:0000313" key="2">
    <source>
        <dbReference type="EMBL" id="QIS12253.1"/>
    </source>
</evidence>
<dbReference type="SUPFAM" id="SSF55729">
    <property type="entry name" value="Acyl-CoA N-acyltransferases (Nat)"/>
    <property type="match status" value="1"/>
</dbReference>
<keyword evidence="2" id="KW-0808">Transferase</keyword>
<gene>
    <name evidence="2" type="ORF">F5544_21955</name>
</gene>
<feature type="domain" description="N-acetyltransferase" evidence="1">
    <location>
        <begin position="123"/>
        <end position="262"/>
    </location>
</feature>
<dbReference type="RefSeq" id="WP_167474964.1">
    <property type="nucleotide sequence ID" value="NZ_CP046172.1"/>
</dbReference>
<dbReference type="AlphaFoldDB" id="A0A6G9YH08"/>
<dbReference type="InterPro" id="IPR016181">
    <property type="entry name" value="Acyl_CoA_acyltransferase"/>
</dbReference>
<proteinExistence type="predicted"/>